<dbReference type="GO" id="GO:0008320">
    <property type="term" value="F:protein transmembrane transporter activity"/>
    <property type="evidence" value="ECO:0007669"/>
    <property type="project" value="InterPro"/>
</dbReference>
<evidence type="ECO:0000256" key="2">
    <source>
        <dbReference type="ARBA" id="ARBA00010510"/>
    </source>
</evidence>
<dbReference type="PANTHER" id="PTHR10802">
    <property type="entry name" value="MITOCHONDRIAL IMPORT RECEPTOR SUBUNIT TOM40"/>
    <property type="match status" value="1"/>
</dbReference>
<dbReference type="GO" id="GO:0030150">
    <property type="term" value="P:protein import into mitochondrial matrix"/>
    <property type="evidence" value="ECO:0007669"/>
    <property type="project" value="InterPro"/>
</dbReference>
<evidence type="ECO:0000313" key="11">
    <source>
        <dbReference type="Proteomes" id="UP000076842"/>
    </source>
</evidence>
<reference evidence="10 11" key="1">
    <citation type="journal article" date="2016" name="Mol. Biol. Evol.">
        <title>Comparative Genomics of Early-Diverging Mushroom-Forming Fungi Provides Insights into the Origins of Lignocellulose Decay Capabilities.</title>
        <authorList>
            <person name="Nagy L.G."/>
            <person name="Riley R."/>
            <person name="Tritt A."/>
            <person name="Adam C."/>
            <person name="Daum C."/>
            <person name="Floudas D."/>
            <person name="Sun H."/>
            <person name="Yadav J.S."/>
            <person name="Pangilinan J."/>
            <person name="Larsson K.H."/>
            <person name="Matsuura K."/>
            <person name="Barry K."/>
            <person name="Labutti K."/>
            <person name="Kuo R."/>
            <person name="Ohm R.A."/>
            <person name="Bhattacharya S.S."/>
            <person name="Shirouzu T."/>
            <person name="Yoshinaga Y."/>
            <person name="Martin F.M."/>
            <person name="Grigoriev I.V."/>
            <person name="Hibbett D.S."/>
        </authorList>
    </citation>
    <scope>NUCLEOTIDE SEQUENCE [LARGE SCALE GENOMIC DNA]</scope>
    <source>
        <strain evidence="10 11">HHB12733</strain>
    </source>
</reference>
<evidence type="ECO:0000256" key="8">
    <source>
        <dbReference type="ARBA" id="ARBA00023128"/>
    </source>
</evidence>
<comment type="subcellular location">
    <subcellularLocation>
        <location evidence="1">Mitochondrion outer membrane</location>
        <topology evidence="1">Multi-pass membrane protein</topology>
    </subcellularLocation>
</comment>
<keyword evidence="6" id="KW-1000">Mitochondrion outer membrane</keyword>
<protein>
    <recommendedName>
        <fullName evidence="12">Mitochondrial import receptor subunit TOM40</fullName>
    </recommendedName>
</protein>
<accession>A0A165H9A5</accession>
<dbReference type="CDD" id="cd07305">
    <property type="entry name" value="Porin3_Tom40"/>
    <property type="match status" value="1"/>
</dbReference>
<evidence type="ECO:0000256" key="1">
    <source>
        <dbReference type="ARBA" id="ARBA00004374"/>
    </source>
</evidence>
<dbReference type="InterPro" id="IPR027246">
    <property type="entry name" value="Porin_Euk/Tom40"/>
</dbReference>
<name>A0A165H9A5_9BASI</name>
<evidence type="ECO:0000256" key="3">
    <source>
        <dbReference type="ARBA" id="ARBA00022448"/>
    </source>
</evidence>
<evidence type="ECO:0000256" key="5">
    <source>
        <dbReference type="ARBA" id="ARBA00022692"/>
    </source>
</evidence>
<dbReference type="InParanoid" id="A0A165H9A5"/>
<dbReference type="FunCoup" id="A0A165H9A5">
    <property type="interactions" value="228"/>
</dbReference>
<comment type="similarity">
    <text evidence="2">Belongs to the Tom40 family.</text>
</comment>
<keyword evidence="11" id="KW-1185">Reference proteome</keyword>
<evidence type="ECO:0008006" key="12">
    <source>
        <dbReference type="Google" id="ProtNLM"/>
    </source>
</evidence>
<evidence type="ECO:0000256" key="7">
    <source>
        <dbReference type="ARBA" id="ARBA00022927"/>
    </source>
</evidence>
<dbReference type="OrthoDB" id="19656at2759"/>
<keyword evidence="9" id="KW-0472">Membrane</keyword>
<dbReference type="AlphaFoldDB" id="A0A165H9A5"/>
<keyword evidence="7" id="KW-0653">Protein transport</keyword>
<keyword evidence="5" id="KW-0812">Transmembrane</keyword>
<evidence type="ECO:0000256" key="9">
    <source>
        <dbReference type="ARBA" id="ARBA00023136"/>
    </source>
</evidence>
<dbReference type="InterPro" id="IPR023614">
    <property type="entry name" value="Porin_dom_sf"/>
</dbReference>
<dbReference type="InterPro" id="IPR037930">
    <property type="entry name" value="Tom40"/>
</dbReference>
<evidence type="ECO:0000256" key="4">
    <source>
        <dbReference type="ARBA" id="ARBA00022452"/>
    </source>
</evidence>
<dbReference type="Pfam" id="PF01459">
    <property type="entry name" value="Porin_3"/>
    <property type="match status" value="1"/>
</dbReference>
<gene>
    <name evidence="10" type="ORF">CALCODRAFT_450858</name>
</gene>
<dbReference type="Proteomes" id="UP000076842">
    <property type="component" value="Unassembled WGS sequence"/>
</dbReference>
<dbReference type="GO" id="GO:0005741">
    <property type="term" value="C:mitochondrial outer membrane"/>
    <property type="evidence" value="ECO:0007669"/>
    <property type="project" value="UniProtKB-SubCell"/>
</dbReference>
<dbReference type="Gene3D" id="2.40.160.10">
    <property type="entry name" value="Porin"/>
    <property type="match status" value="1"/>
</dbReference>
<evidence type="ECO:0000313" key="10">
    <source>
        <dbReference type="EMBL" id="KZT59010.1"/>
    </source>
</evidence>
<dbReference type="STRING" id="1353952.A0A165H9A5"/>
<evidence type="ECO:0000256" key="6">
    <source>
        <dbReference type="ARBA" id="ARBA00022787"/>
    </source>
</evidence>
<sequence length="360" mass="38584">MASYPVYGKEESSSFGVLSGVSSVAEGTLKALSPVVSPFTNAYSRFSTWRASFGLPNPGSSENLQKEIKTVQLTQWMFDGARADLTKALSANPAFQVTHSFSLGSQAPIPAYNFGAVFADSALFLQGGVDNDANVSAKCNFGWTPTSVTKLYAQVSGSPTQGSMFQFEHDHQGTDYSFNIKAINPSEPAKIFIGNLLQSVTNNLALGAEAVYQIQPPNVRELQVSGLLKYTSTNRNWIATAHLRPIGVLEASYWHKLSEKVEVGASLDLINAPMKREAVAAVGAKYDLRMATFRAQVDSTGKVSALLEQKFAPTFAFLVSGEIDHVKNSAKVGVGVMIESTSLSPEEMGMVPMPVPPGAL</sequence>
<organism evidence="10 11">
    <name type="scientific">Calocera cornea HHB12733</name>
    <dbReference type="NCBI Taxonomy" id="1353952"/>
    <lineage>
        <taxon>Eukaryota</taxon>
        <taxon>Fungi</taxon>
        <taxon>Dikarya</taxon>
        <taxon>Basidiomycota</taxon>
        <taxon>Agaricomycotina</taxon>
        <taxon>Dacrymycetes</taxon>
        <taxon>Dacrymycetales</taxon>
        <taxon>Dacrymycetaceae</taxon>
        <taxon>Calocera</taxon>
    </lineage>
</organism>
<dbReference type="EMBL" id="KV423945">
    <property type="protein sequence ID" value="KZT59010.1"/>
    <property type="molecule type" value="Genomic_DNA"/>
</dbReference>
<keyword evidence="8" id="KW-0496">Mitochondrion</keyword>
<proteinExistence type="inferred from homology"/>
<keyword evidence="3" id="KW-0813">Transport</keyword>
<keyword evidence="4" id="KW-1134">Transmembrane beta strand</keyword>